<sequence length="63" mass="6630">MLETAAADPALDTSARDAARALALGYQDLTVMGTSGVVGEAQFQDAMNAVNDKDRVLKELCDD</sequence>
<comment type="caution">
    <text evidence="1">The sequence shown here is derived from an EMBL/GenBank/DDBJ whole genome shotgun (WGS) entry which is preliminary data.</text>
</comment>
<dbReference type="Proteomes" id="UP000193866">
    <property type="component" value="Unassembled WGS sequence"/>
</dbReference>
<evidence type="ECO:0000313" key="1">
    <source>
        <dbReference type="EMBL" id="ORW09424.1"/>
    </source>
</evidence>
<keyword evidence="2" id="KW-1185">Reference proteome</keyword>
<accession>A0A1X1YEF8</accession>
<reference evidence="1 2" key="1">
    <citation type="submission" date="2016-01" db="EMBL/GenBank/DDBJ databases">
        <title>The new phylogeny of the genus Mycobacterium.</title>
        <authorList>
            <person name="Tarcisio F."/>
            <person name="Conor M."/>
            <person name="Antonella G."/>
            <person name="Elisabetta G."/>
            <person name="Giulia F.S."/>
            <person name="Sara T."/>
            <person name="Anna F."/>
            <person name="Clotilde B."/>
            <person name="Roberto B."/>
            <person name="Veronica D.S."/>
            <person name="Fabio R."/>
            <person name="Monica P."/>
            <person name="Olivier J."/>
            <person name="Enrico T."/>
            <person name="Nicola S."/>
        </authorList>
    </citation>
    <scope>NUCLEOTIDE SEQUENCE [LARGE SCALE GENOMIC DNA]</scope>
    <source>
        <strain evidence="1 2">DSM 45394</strain>
    </source>
</reference>
<dbReference type="AlphaFoldDB" id="A0A1X1YEF8"/>
<organism evidence="1 2">
    <name type="scientific">Mycolicibacter longobardus</name>
    <dbReference type="NCBI Taxonomy" id="1108812"/>
    <lineage>
        <taxon>Bacteria</taxon>
        <taxon>Bacillati</taxon>
        <taxon>Actinomycetota</taxon>
        <taxon>Actinomycetes</taxon>
        <taxon>Mycobacteriales</taxon>
        <taxon>Mycobacteriaceae</taxon>
        <taxon>Mycolicibacter</taxon>
    </lineage>
</organism>
<gene>
    <name evidence="1" type="ORF">AWC16_16545</name>
</gene>
<proteinExistence type="predicted"/>
<protein>
    <submittedName>
        <fullName evidence="1">Uncharacterized protein</fullName>
    </submittedName>
</protein>
<dbReference type="EMBL" id="LQPG01000028">
    <property type="protein sequence ID" value="ORW09424.1"/>
    <property type="molecule type" value="Genomic_DNA"/>
</dbReference>
<name>A0A1X1YEF8_9MYCO</name>
<evidence type="ECO:0000313" key="2">
    <source>
        <dbReference type="Proteomes" id="UP000193866"/>
    </source>
</evidence>